<feature type="domain" description="Helicase-associated" evidence="2">
    <location>
        <begin position="647"/>
        <end position="716"/>
    </location>
</feature>
<dbReference type="Gene3D" id="6.10.140.530">
    <property type="match status" value="4"/>
</dbReference>
<feature type="region of interest" description="Disordered" evidence="1">
    <location>
        <begin position="337"/>
        <end position="358"/>
    </location>
</feature>
<reference evidence="3 4" key="1">
    <citation type="journal article" date="2020" name="G3 (Bethesda)">
        <title>Improved Reference Genome for Cyclotella cryptica CCMP332, a Model for Cell Wall Morphogenesis, Salinity Adaptation, and Lipid Production in Diatoms (Bacillariophyta).</title>
        <authorList>
            <person name="Roberts W.R."/>
            <person name="Downey K.M."/>
            <person name="Ruck E.C."/>
            <person name="Traller J.C."/>
            <person name="Alverson A.J."/>
        </authorList>
    </citation>
    <scope>NUCLEOTIDE SEQUENCE [LARGE SCALE GENOMIC DNA]</scope>
    <source>
        <strain evidence="3 4">CCMP332</strain>
    </source>
</reference>
<dbReference type="AlphaFoldDB" id="A0ABD3P9C2"/>
<comment type="caution">
    <text evidence="3">The sequence shown here is derived from an EMBL/GenBank/DDBJ whole genome shotgun (WGS) entry which is preliminary data.</text>
</comment>
<accession>A0ABD3P9C2</accession>
<feature type="domain" description="Helicase-associated" evidence="2">
    <location>
        <begin position="289"/>
        <end position="372"/>
    </location>
</feature>
<feature type="compositionally biased region" description="Basic and acidic residues" evidence="1">
    <location>
        <begin position="337"/>
        <end position="350"/>
    </location>
</feature>
<evidence type="ECO:0000313" key="4">
    <source>
        <dbReference type="Proteomes" id="UP001516023"/>
    </source>
</evidence>
<dbReference type="Pfam" id="PF03457">
    <property type="entry name" value="HA"/>
    <property type="match status" value="4"/>
</dbReference>
<sequence>MVWYLVRDGGMMAANESFEVICHGMFATMVPSVQLSKFIFKSDIPKNHHATAPSGILHAFRSSSRREHCFAWISDVTFVENVVQHLHKYGFARTRMVFVPYSSKANWMHRYPHAVPHVQCDGEGAVTGYPYFYHDANTARDVPEEAARRASVGESGNGYDGAAVARRSRKGAKFLQSALLLDAEREELHKEIYIYFSWLQRQLREVEGSSLINARTGIDAEGFTTLMAGMKTTFKVLQKRSLSISLDGGAPPLLEECLQEELSLRAAASRPAKRSDQPPARTPKWEPPDFDTMYEKLLEFKQEYGHVDVPARYKKDPSLGSWVAGLRKKKQALEQKGIDLDAEAQMEKPDPPPGKSQRYLDKDKVERLNAVGLSWKLLPGRCSAKPWEETFRQLKEFHHAHGRWPSRSDPLGAFVKDQRKFYKRKDPKFMLERAPLLEEIGFPWRGVAQEETDDKVVWDNMIEKMVEFHKANGHFNVPQPISEEVHAGGDEGNSNETYETFKLYKWVQRLGTDYKNYISGKKSKYLDEKRMQQLADIGFYFDETNGKTSSVKDEMQFCSTEKEEVPHLPWETRIYQLKSFYNDVGHLNIDHNYRLCGNLGGWAVQMSIMYKNWKEGGQVSPEVEEKFNQLSELGFKFNVFHKYDNNRSWDDHFNELVKYKQAHGHARIPLKYKADMRLGKWVQRLRSEYKKVGTGTSKRGKFLTEERIHRLNSLGFEWSLEGIGYD</sequence>
<evidence type="ECO:0000259" key="2">
    <source>
        <dbReference type="Pfam" id="PF03457"/>
    </source>
</evidence>
<proteinExistence type="predicted"/>
<protein>
    <recommendedName>
        <fullName evidence="2">Helicase-associated domain-containing protein</fullName>
    </recommendedName>
</protein>
<dbReference type="PANTHER" id="PTHR33418:SF1">
    <property type="entry name" value="HELICASE-ASSOCIATED DOMAIN-CONTAINING PROTEIN"/>
    <property type="match status" value="1"/>
</dbReference>
<dbReference type="PANTHER" id="PTHR33418">
    <property type="entry name" value="HELICASE-ASSOCIATED"/>
    <property type="match status" value="1"/>
</dbReference>
<gene>
    <name evidence="3" type="ORF">HJC23_001401</name>
</gene>
<name>A0ABD3P9C2_9STRA</name>
<dbReference type="InterPro" id="IPR005114">
    <property type="entry name" value="Helicase_assoc"/>
</dbReference>
<organism evidence="3 4">
    <name type="scientific">Cyclotella cryptica</name>
    <dbReference type="NCBI Taxonomy" id="29204"/>
    <lineage>
        <taxon>Eukaryota</taxon>
        <taxon>Sar</taxon>
        <taxon>Stramenopiles</taxon>
        <taxon>Ochrophyta</taxon>
        <taxon>Bacillariophyta</taxon>
        <taxon>Coscinodiscophyceae</taxon>
        <taxon>Thalassiosirophycidae</taxon>
        <taxon>Stephanodiscales</taxon>
        <taxon>Stephanodiscaceae</taxon>
        <taxon>Cyclotella</taxon>
    </lineage>
</organism>
<keyword evidence="4" id="KW-1185">Reference proteome</keyword>
<dbReference type="EMBL" id="JABMIG020000241">
    <property type="protein sequence ID" value="KAL3784202.1"/>
    <property type="molecule type" value="Genomic_DNA"/>
</dbReference>
<feature type="domain" description="Helicase-associated" evidence="2">
    <location>
        <begin position="456"/>
        <end position="539"/>
    </location>
</feature>
<feature type="domain" description="Helicase-associated" evidence="2">
    <location>
        <begin position="385"/>
        <end position="442"/>
    </location>
</feature>
<evidence type="ECO:0000313" key="3">
    <source>
        <dbReference type="EMBL" id="KAL3784202.1"/>
    </source>
</evidence>
<dbReference type="Proteomes" id="UP001516023">
    <property type="component" value="Unassembled WGS sequence"/>
</dbReference>
<feature type="region of interest" description="Disordered" evidence="1">
    <location>
        <begin position="267"/>
        <end position="288"/>
    </location>
</feature>
<evidence type="ECO:0000256" key="1">
    <source>
        <dbReference type="SAM" id="MobiDB-lite"/>
    </source>
</evidence>